<evidence type="ECO:0000313" key="17">
    <source>
        <dbReference type="Proteomes" id="UP001249851"/>
    </source>
</evidence>
<feature type="region of interest" description="Disordered" evidence="12">
    <location>
        <begin position="1726"/>
        <end position="1778"/>
    </location>
</feature>
<keyword evidence="5" id="KW-0540">Nuclease</keyword>
<dbReference type="Pfam" id="PF17919">
    <property type="entry name" value="RT_RNaseH_2"/>
    <property type="match status" value="1"/>
</dbReference>
<dbReference type="InterPro" id="IPR041588">
    <property type="entry name" value="Integrase_H2C2"/>
</dbReference>
<keyword evidence="7" id="KW-0255">Endonuclease</keyword>
<dbReference type="Pfam" id="PF00078">
    <property type="entry name" value="RVT_1"/>
    <property type="match status" value="1"/>
</dbReference>
<dbReference type="InterPro" id="IPR041373">
    <property type="entry name" value="RT_RNaseH"/>
</dbReference>
<dbReference type="SUPFAM" id="SSF53098">
    <property type="entry name" value="Ribonuclease H-like"/>
    <property type="match status" value="1"/>
</dbReference>
<comment type="caution">
    <text evidence="16">The sequence shown here is derived from an EMBL/GenBank/DDBJ whole genome shotgun (WGS) entry which is preliminary data.</text>
</comment>
<keyword evidence="6" id="KW-0064">Aspartyl protease</keyword>
<evidence type="ECO:0000256" key="7">
    <source>
        <dbReference type="ARBA" id="ARBA00022759"/>
    </source>
</evidence>
<dbReference type="Gene3D" id="2.40.70.10">
    <property type="entry name" value="Acid Proteases"/>
    <property type="match status" value="1"/>
</dbReference>
<feature type="region of interest" description="Disordered" evidence="12">
    <location>
        <begin position="869"/>
        <end position="893"/>
    </location>
</feature>
<dbReference type="GO" id="GO:0004519">
    <property type="term" value="F:endonuclease activity"/>
    <property type="evidence" value="ECO:0007669"/>
    <property type="project" value="UniProtKB-KW"/>
</dbReference>
<sequence length="1925" mass="217630">MLRDTLVFGLNSDKVRKDAIALGNKLPFQQINDLAKTEENKTARMKAITLGSSEIKIKEMHSVGSAKGNTGRFQDHREPQNTQRQHFRNEAKSTPRKFKFKYSGCFRCGGNHERQAIYPALNATCRFCRKKGHFLKLHEIVDSPNYEGQDIHLRPDDCAEFAVNAFTYEEDESSDTETITNDLQSLDSHQNRIYRSARLNDECNVKMKIDTGSDTVILTSDDLQILPISIDLQSSDSILKGYGESRIENLGVTTLMEKKSVETKFHVVEPPDFKDRFYKNGRFPGDKYHIQLVDNRNPVIHPPRTVPVHILPLYKAELDEMIQSDIITEVTAPTEWVNSLVCNVSKTKDGIDPKDLNKNIRRQHYYTRTIDEILPRMHGKKYLSVADTNKGYWHVELDEESSLLCTFNTPFGRYRFKRLPFDQASMEGIQPSNDKLEAIRNIQTPTNTKDLLTILGMITYLNRYSTKLAQLTSSLRDLIKKNAHFKWKDQHHTALNNIKEELFSVLAQPLSFNATRIKGAWIRQIASDNNERIIAISSRTLTDTEKRYSNIERECLAVAYGLEKFEFYLLGRTTSIETDHSPLEHILRKSIREAPGRVQRLLLRCLRFDVQVKYQPGKTIPVADALSRVCFAKSQQIKDNTVHFVTDTPCPIDINAVKSASALDLTIVCCVKRRVYRFSRAVSATNYYIRRRGPDFKNTIRIIGQLREFDRTKESFEAYIERLENFMKANGVKSENQVAVLLTAIGPETYGLLRNLLTPEKPDARSYEELVEILNSHLHPKPLVIVLISIIVLGTAGLKHRSQTRRFRNDSESVADFAAQLKKLSANCEFGTFLDEALRDRFVCGLRKKSSQRKLLGEKTSDFSKAVQRAQSTEMEEKKASELKDSGSSRMLQTEEVHRLEGKARKPKKFSKEKGEKSKGACYRCGNTEHNSSECKYKKYRCDACGKMGHLKKVCRFKESKDARYIETANNCDDMHDSLGFFTIREQNAQAATVTMTVEGKELVLEVDTGASVTVIPNKMFKGKLGHLKLRPVSTSLTTYTGIELPLCGETEVHVEYRGQSAKLPLIVAEVDGKPAILDFVGELSARYKGVFGPGLGKIKEFEARLFVHSEATLKFHKSRPVPYSLRPAVEAELDRLEKEGVVTKVSHSAWAAPVVVVPKADDGIRLCGDFKVSVNQVLDVDKYPVPNPQDLLSALHGRWKAFYEQLPLSEESKQFLTINTSKGLYHYNRLPFGVASAPAIFQSTVDNILKGIDGVVCYIDDILITGQNDQEHRNRLEDVLSRLERYGVQLKWSKRSFLQEKVQFLGHVIDAKGVHPSPGKVQAIVEAPSPDTVTKLRSFLGMLQYYGKFLPNLSTLLHPLNNLLREGVSWSWQPECQKAFESAKELLQSAKVLAHYDVNLPIKLACDASSYGIGAVLSHLMPGGEERPVAFASRTLSANEENYATSEHSNADELSRLPADKAGTPEESDIFHFTHVNDLPVTARDIADATKKDPVLSKVLQLVKCGWPRQVHKEALDRYFKRRFELSVEQVCVLWGLRVVIPRALQDSILEDLHADHPGLWWPSLDKAIESVVQNCTACQLTRKQPATAPLIPWKWPVRVWQRVHMDYVEKDGVYFFVVVDAHSKWPEVFSTSSTTTHKTIEMLSHLFAAYGLPEEIVSDNGPQRYGTCAQLLREGLVAVWYRDFGDRSLGLPNHLLPAGDAEFTSNPPKQKVIPLTSVVPPPVLPVPGSVTPSKSLEPTSPGPSDPGPTPIPESPSSAATTTSPDPPRRYPKRSPKPSCLSVVLNVVSTDSPEQYQLQIITTVIKLKDTIYRGWSAHRKECSPELLDYWNFRCDLVLEDGLILKSDRILIPKQLRRQVLDVIHLAHQGETKCILLAREAVFWPRINNDIREMVKGCETCNKTSQHKPNCQYCNKNFLLDHGKS</sequence>
<evidence type="ECO:0000259" key="15">
    <source>
        <dbReference type="PROSITE" id="PS50994"/>
    </source>
</evidence>
<dbReference type="SMART" id="SM00343">
    <property type="entry name" value="ZnF_C2HC"/>
    <property type="match status" value="2"/>
</dbReference>
<dbReference type="InterPro" id="IPR050951">
    <property type="entry name" value="Retrovirus_Pol_polyprotein"/>
</dbReference>
<evidence type="ECO:0000256" key="11">
    <source>
        <dbReference type="PROSITE-ProRule" id="PRU00047"/>
    </source>
</evidence>
<dbReference type="FunFam" id="3.30.70.270:FF:000003">
    <property type="entry name" value="Transposon Ty3-G Gag-Pol polyprotein"/>
    <property type="match status" value="1"/>
</dbReference>
<gene>
    <name evidence="16" type="ORF">P5673_018883</name>
</gene>
<dbReference type="GO" id="GO:0004190">
    <property type="term" value="F:aspartic-type endopeptidase activity"/>
    <property type="evidence" value="ECO:0007669"/>
    <property type="project" value="UniProtKB-KW"/>
</dbReference>
<protein>
    <recommendedName>
        <fullName evidence="1">RNA-directed DNA polymerase</fullName>
        <ecNumber evidence="1">2.7.7.49</ecNumber>
    </recommendedName>
</protein>
<keyword evidence="3" id="KW-0808">Transferase</keyword>
<dbReference type="GO" id="GO:0003964">
    <property type="term" value="F:RNA-directed DNA polymerase activity"/>
    <property type="evidence" value="ECO:0007669"/>
    <property type="project" value="UniProtKB-KW"/>
</dbReference>
<keyword evidence="4" id="KW-0548">Nucleotidyltransferase</keyword>
<evidence type="ECO:0000259" key="14">
    <source>
        <dbReference type="PROSITE" id="PS50878"/>
    </source>
</evidence>
<dbReference type="PROSITE" id="PS50158">
    <property type="entry name" value="ZF_CCHC"/>
    <property type="match status" value="1"/>
</dbReference>
<dbReference type="SUPFAM" id="SSF57756">
    <property type="entry name" value="Retrovirus zinc finger-like domains"/>
    <property type="match status" value="1"/>
</dbReference>
<feature type="compositionally biased region" description="Basic and acidic residues" evidence="12">
    <location>
        <begin position="875"/>
        <end position="893"/>
    </location>
</feature>
<dbReference type="PROSITE" id="PS50878">
    <property type="entry name" value="RT_POL"/>
    <property type="match status" value="1"/>
</dbReference>
<feature type="region of interest" description="Disordered" evidence="12">
    <location>
        <begin position="64"/>
        <end position="93"/>
    </location>
</feature>
<keyword evidence="11" id="KW-0862">Zinc</keyword>
<dbReference type="InterPro" id="IPR043502">
    <property type="entry name" value="DNA/RNA_pol_sf"/>
</dbReference>
<evidence type="ECO:0000313" key="16">
    <source>
        <dbReference type="EMBL" id="KAK2558680.1"/>
    </source>
</evidence>
<feature type="compositionally biased region" description="Low complexity" evidence="12">
    <location>
        <begin position="1728"/>
        <end position="1741"/>
    </location>
</feature>
<reference evidence="16" key="2">
    <citation type="journal article" date="2023" name="Science">
        <title>Genomic signatures of disease resistance in endangered staghorn corals.</title>
        <authorList>
            <person name="Vollmer S.V."/>
            <person name="Selwyn J.D."/>
            <person name="Despard B.A."/>
            <person name="Roesel C.L."/>
        </authorList>
    </citation>
    <scope>NUCLEOTIDE SEQUENCE</scope>
    <source>
        <strain evidence="16">K2</strain>
    </source>
</reference>
<feature type="domain" description="CCHC-type" evidence="13">
    <location>
        <begin position="922"/>
        <end position="936"/>
    </location>
</feature>
<evidence type="ECO:0000256" key="6">
    <source>
        <dbReference type="ARBA" id="ARBA00022750"/>
    </source>
</evidence>
<keyword evidence="2" id="KW-0645">Protease</keyword>
<evidence type="ECO:0000256" key="8">
    <source>
        <dbReference type="ARBA" id="ARBA00022801"/>
    </source>
</evidence>
<evidence type="ECO:0000256" key="12">
    <source>
        <dbReference type="SAM" id="MobiDB-lite"/>
    </source>
</evidence>
<dbReference type="GO" id="GO:0015074">
    <property type="term" value="P:DNA integration"/>
    <property type="evidence" value="ECO:0007669"/>
    <property type="project" value="InterPro"/>
</dbReference>
<evidence type="ECO:0000259" key="13">
    <source>
        <dbReference type="PROSITE" id="PS50158"/>
    </source>
</evidence>
<dbReference type="PROSITE" id="PS50994">
    <property type="entry name" value="INTEGRASE"/>
    <property type="match status" value="1"/>
</dbReference>
<dbReference type="SUPFAM" id="SSF50630">
    <property type="entry name" value="Acid proteases"/>
    <property type="match status" value="1"/>
</dbReference>
<dbReference type="PANTHER" id="PTHR37984">
    <property type="entry name" value="PROTEIN CBG26694"/>
    <property type="match status" value="1"/>
</dbReference>
<dbReference type="Gene3D" id="1.10.340.70">
    <property type="match status" value="1"/>
</dbReference>
<keyword evidence="8" id="KW-0378">Hydrolase</keyword>
<dbReference type="GO" id="GO:0006508">
    <property type="term" value="P:proteolysis"/>
    <property type="evidence" value="ECO:0007669"/>
    <property type="project" value="UniProtKB-KW"/>
</dbReference>
<dbReference type="InterPro" id="IPR041577">
    <property type="entry name" value="RT_RNaseH_2"/>
</dbReference>
<dbReference type="FunFam" id="3.30.70.270:FF:000026">
    <property type="entry name" value="Transposon Ty3-G Gag-Pol polyprotein"/>
    <property type="match status" value="1"/>
</dbReference>
<dbReference type="InterPro" id="IPR012337">
    <property type="entry name" value="RNaseH-like_sf"/>
</dbReference>
<dbReference type="Proteomes" id="UP001249851">
    <property type="component" value="Unassembled WGS sequence"/>
</dbReference>
<proteinExistence type="predicted"/>
<evidence type="ECO:0000256" key="5">
    <source>
        <dbReference type="ARBA" id="ARBA00022722"/>
    </source>
</evidence>
<keyword evidence="9" id="KW-0695">RNA-directed DNA polymerase</keyword>
<feature type="domain" description="Reverse transcriptase" evidence="14">
    <location>
        <begin position="1096"/>
        <end position="1310"/>
    </location>
</feature>
<feature type="compositionally biased region" description="Pro residues" evidence="12">
    <location>
        <begin position="1742"/>
        <end position="1755"/>
    </location>
</feature>
<name>A0AAD9V2T5_ACRCE</name>
<dbReference type="InterPro" id="IPR001878">
    <property type="entry name" value="Znf_CCHC"/>
</dbReference>
<dbReference type="CDD" id="cd01647">
    <property type="entry name" value="RT_LTR"/>
    <property type="match status" value="1"/>
</dbReference>
<dbReference type="PANTHER" id="PTHR37984:SF10">
    <property type="entry name" value="RIBONUCLEASE H"/>
    <property type="match status" value="1"/>
</dbReference>
<evidence type="ECO:0000256" key="1">
    <source>
        <dbReference type="ARBA" id="ARBA00012493"/>
    </source>
</evidence>
<organism evidence="16 17">
    <name type="scientific">Acropora cervicornis</name>
    <name type="common">Staghorn coral</name>
    <dbReference type="NCBI Taxonomy" id="6130"/>
    <lineage>
        <taxon>Eukaryota</taxon>
        <taxon>Metazoa</taxon>
        <taxon>Cnidaria</taxon>
        <taxon>Anthozoa</taxon>
        <taxon>Hexacorallia</taxon>
        <taxon>Scleractinia</taxon>
        <taxon>Astrocoeniina</taxon>
        <taxon>Acroporidae</taxon>
        <taxon>Acropora</taxon>
    </lineage>
</organism>
<evidence type="ECO:0000256" key="9">
    <source>
        <dbReference type="ARBA" id="ARBA00022918"/>
    </source>
</evidence>
<dbReference type="GO" id="GO:0008270">
    <property type="term" value="F:zinc ion binding"/>
    <property type="evidence" value="ECO:0007669"/>
    <property type="project" value="UniProtKB-KW"/>
</dbReference>
<evidence type="ECO:0000256" key="4">
    <source>
        <dbReference type="ARBA" id="ARBA00022695"/>
    </source>
</evidence>
<keyword evidence="17" id="KW-1185">Reference proteome</keyword>
<keyword evidence="10" id="KW-0238">DNA-binding</keyword>
<dbReference type="SUPFAM" id="SSF56672">
    <property type="entry name" value="DNA/RNA polymerases"/>
    <property type="match status" value="2"/>
</dbReference>
<dbReference type="Gene3D" id="3.10.10.10">
    <property type="entry name" value="HIV Type 1 Reverse Transcriptase, subunit A, domain 1"/>
    <property type="match status" value="2"/>
</dbReference>
<evidence type="ECO:0000256" key="2">
    <source>
        <dbReference type="ARBA" id="ARBA00022670"/>
    </source>
</evidence>
<dbReference type="InterPro" id="IPR000477">
    <property type="entry name" value="RT_dom"/>
</dbReference>
<accession>A0AAD9V2T5</accession>
<dbReference type="InterPro" id="IPR036397">
    <property type="entry name" value="RNaseH_sf"/>
</dbReference>
<dbReference type="InterPro" id="IPR001584">
    <property type="entry name" value="Integrase_cat-core"/>
</dbReference>
<reference evidence="16" key="1">
    <citation type="journal article" date="2023" name="G3 (Bethesda)">
        <title>Whole genome assembly and annotation of the endangered Caribbean coral Acropora cervicornis.</title>
        <authorList>
            <person name="Selwyn J.D."/>
            <person name="Vollmer S.V."/>
        </authorList>
    </citation>
    <scope>NUCLEOTIDE SEQUENCE</scope>
    <source>
        <strain evidence="16">K2</strain>
    </source>
</reference>
<dbReference type="FunFam" id="1.10.340.70:FF:000003">
    <property type="entry name" value="Protein CBG25708"/>
    <property type="match status" value="1"/>
</dbReference>
<dbReference type="Pfam" id="PF17917">
    <property type="entry name" value="RT_RNaseH"/>
    <property type="match status" value="1"/>
</dbReference>
<dbReference type="EMBL" id="JARQWQ010000043">
    <property type="protein sequence ID" value="KAK2558680.1"/>
    <property type="molecule type" value="Genomic_DNA"/>
</dbReference>
<evidence type="ECO:0000256" key="10">
    <source>
        <dbReference type="ARBA" id="ARBA00023125"/>
    </source>
</evidence>
<dbReference type="Gene3D" id="3.30.70.270">
    <property type="match status" value="3"/>
</dbReference>
<evidence type="ECO:0000256" key="3">
    <source>
        <dbReference type="ARBA" id="ARBA00022679"/>
    </source>
</evidence>
<dbReference type="GO" id="GO:0003677">
    <property type="term" value="F:DNA binding"/>
    <property type="evidence" value="ECO:0007669"/>
    <property type="project" value="UniProtKB-KW"/>
</dbReference>
<feature type="domain" description="Integrase catalytic" evidence="15">
    <location>
        <begin position="1590"/>
        <end position="1760"/>
    </location>
</feature>
<dbReference type="InterPro" id="IPR043128">
    <property type="entry name" value="Rev_trsase/Diguanyl_cyclase"/>
</dbReference>
<dbReference type="Pfam" id="PF17921">
    <property type="entry name" value="Integrase_H2C2"/>
    <property type="match status" value="1"/>
</dbReference>
<dbReference type="EC" id="2.7.7.49" evidence="1"/>
<dbReference type="Gene3D" id="3.30.420.10">
    <property type="entry name" value="Ribonuclease H-like superfamily/Ribonuclease H"/>
    <property type="match status" value="1"/>
</dbReference>
<dbReference type="Pfam" id="PF00665">
    <property type="entry name" value="rve"/>
    <property type="match status" value="1"/>
</dbReference>
<dbReference type="CDD" id="cd09274">
    <property type="entry name" value="RNase_HI_RT_Ty3"/>
    <property type="match status" value="1"/>
</dbReference>
<dbReference type="InterPro" id="IPR021109">
    <property type="entry name" value="Peptidase_aspartic_dom_sf"/>
</dbReference>
<dbReference type="InterPro" id="IPR036875">
    <property type="entry name" value="Znf_CCHC_sf"/>
</dbReference>
<feature type="compositionally biased region" description="Low complexity" evidence="12">
    <location>
        <begin position="1756"/>
        <end position="1765"/>
    </location>
</feature>
<dbReference type="Gene3D" id="4.10.60.10">
    <property type="entry name" value="Zinc finger, CCHC-type"/>
    <property type="match status" value="1"/>
</dbReference>
<keyword evidence="11" id="KW-0863">Zinc-finger</keyword>
<keyword evidence="11" id="KW-0479">Metal-binding</keyword>